<evidence type="ECO:0000256" key="2">
    <source>
        <dbReference type="ARBA" id="ARBA00023125"/>
    </source>
</evidence>
<accession>A0ABU3GN24</accession>
<dbReference type="InterPro" id="IPR018060">
    <property type="entry name" value="HTH_AraC"/>
</dbReference>
<reference evidence="6" key="1">
    <citation type="submission" date="2023-07" db="EMBL/GenBank/DDBJ databases">
        <title>Functional and genomic diversity of the sorghum phyllosphere microbiome.</title>
        <authorList>
            <person name="Shade A."/>
        </authorList>
    </citation>
    <scope>NUCLEOTIDE SEQUENCE [LARGE SCALE GENOMIC DNA]</scope>
    <source>
        <strain evidence="6">SORGH_AS_0422</strain>
    </source>
</reference>
<dbReference type="InterPro" id="IPR009057">
    <property type="entry name" value="Homeodomain-like_sf"/>
</dbReference>
<evidence type="ECO:0000313" key="6">
    <source>
        <dbReference type="Proteomes" id="UP001258315"/>
    </source>
</evidence>
<dbReference type="SUPFAM" id="SSF46689">
    <property type="entry name" value="Homeodomain-like"/>
    <property type="match status" value="2"/>
</dbReference>
<keyword evidence="1" id="KW-0805">Transcription regulation</keyword>
<evidence type="ECO:0000256" key="3">
    <source>
        <dbReference type="ARBA" id="ARBA00023163"/>
    </source>
</evidence>
<proteinExistence type="predicted"/>
<sequence length="294" mass="34354">MIKRILRHTFSLLNTDHVKLSAKWNYRNVISPYHRIYYIDDGLGEISDMENKLKLEPGYLYIIPSFTLCNLTCQDYLSQYFVQFFEESSDGVSLFANNRSVFKVKAQEIDVINFQRLVVINPGRGINRSDNPKVYEKNIYYREYQELNNQQNIAAFLETQGLLLQLVSRFATPTIFRQKEVKYIPVKILESISFISVNLHISLSVAFLAKRVNLNPEYFSRLFQEYTGTRPLLYVQEKRIERAQYLIVTSQTSYSEIAEQTGFESLSHFSRTFKSVTGITPSAFKRQIYSTKTD</sequence>
<keyword evidence="2" id="KW-0238">DNA-binding</keyword>
<evidence type="ECO:0000256" key="1">
    <source>
        <dbReference type="ARBA" id="ARBA00023015"/>
    </source>
</evidence>
<keyword evidence="6" id="KW-1185">Reference proteome</keyword>
<gene>
    <name evidence="5" type="ORF">QE417_000241</name>
</gene>
<organism evidence="5 6">
    <name type="scientific">Mucilaginibacter terrae</name>
    <dbReference type="NCBI Taxonomy" id="1955052"/>
    <lineage>
        <taxon>Bacteria</taxon>
        <taxon>Pseudomonadati</taxon>
        <taxon>Bacteroidota</taxon>
        <taxon>Sphingobacteriia</taxon>
        <taxon>Sphingobacteriales</taxon>
        <taxon>Sphingobacteriaceae</taxon>
        <taxon>Mucilaginibacter</taxon>
    </lineage>
</organism>
<dbReference type="PANTHER" id="PTHR43280">
    <property type="entry name" value="ARAC-FAMILY TRANSCRIPTIONAL REGULATOR"/>
    <property type="match status" value="1"/>
</dbReference>
<evidence type="ECO:0000259" key="4">
    <source>
        <dbReference type="PROSITE" id="PS01124"/>
    </source>
</evidence>
<dbReference type="Gene3D" id="1.10.10.60">
    <property type="entry name" value="Homeodomain-like"/>
    <property type="match status" value="2"/>
</dbReference>
<keyword evidence="3" id="KW-0804">Transcription</keyword>
<dbReference type="RefSeq" id="WP_311947010.1">
    <property type="nucleotide sequence ID" value="NZ_JAVLVU010000001.1"/>
</dbReference>
<dbReference type="EMBL" id="JAVLVU010000001">
    <property type="protein sequence ID" value="MDT3401169.1"/>
    <property type="molecule type" value="Genomic_DNA"/>
</dbReference>
<dbReference type="PROSITE" id="PS01124">
    <property type="entry name" value="HTH_ARAC_FAMILY_2"/>
    <property type="match status" value="1"/>
</dbReference>
<comment type="caution">
    <text evidence="5">The sequence shown here is derived from an EMBL/GenBank/DDBJ whole genome shotgun (WGS) entry which is preliminary data.</text>
</comment>
<dbReference type="PANTHER" id="PTHR43280:SF28">
    <property type="entry name" value="HTH-TYPE TRANSCRIPTIONAL ACTIVATOR RHAS"/>
    <property type="match status" value="1"/>
</dbReference>
<dbReference type="SMART" id="SM00342">
    <property type="entry name" value="HTH_ARAC"/>
    <property type="match status" value="1"/>
</dbReference>
<dbReference type="Pfam" id="PF12833">
    <property type="entry name" value="HTH_18"/>
    <property type="match status" value="1"/>
</dbReference>
<name>A0ABU3GN24_9SPHI</name>
<dbReference type="PRINTS" id="PR00032">
    <property type="entry name" value="HTHARAC"/>
</dbReference>
<dbReference type="InterPro" id="IPR020449">
    <property type="entry name" value="Tscrpt_reg_AraC-type_HTH"/>
</dbReference>
<evidence type="ECO:0000313" key="5">
    <source>
        <dbReference type="EMBL" id="MDT3401169.1"/>
    </source>
</evidence>
<dbReference type="Proteomes" id="UP001258315">
    <property type="component" value="Unassembled WGS sequence"/>
</dbReference>
<feature type="domain" description="HTH araC/xylS-type" evidence="4">
    <location>
        <begin position="189"/>
        <end position="287"/>
    </location>
</feature>
<protein>
    <submittedName>
        <fullName evidence="5">AraC family transcriptional regulator</fullName>
    </submittedName>
</protein>